<feature type="region of interest" description="Disordered" evidence="7">
    <location>
        <begin position="677"/>
        <end position="696"/>
    </location>
</feature>
<evidence type="ECO:0000256" key="1">
    <source>
        <dbReference type="ARBA" id="ARBA00006485"/>
    </source>
</evidence>
<dbReference type="PANTHER" id="PTHR24056">
    <property type="entry name" value="CELL DIVISION PROTEIN KINASE"/>
    <property type="match status" value="1"/>
</dbReference>
<dbReference type="PROSITE" id="PS50011">
    <property type="entry name" value="PROTEIN_KINASE_DOM"/>
    <property type="match status" value="1"/>
</dbReference>
<feature type="domain" description="Protein kinase" evidence="8">
    <location>
        <begin position="735"/>
        <end position="1029"/>
    </location>
</feature>
<feature type="region of interest" description="Disordered" evidence="7">
    <location>
        <begin position="1064"/>
        <end position="1116"/>
    </location>
</feature>
<feature type="compositionally biased region" description="Polar residues" evidence="7">
    <location>
        <begin position="1"/>
        <end position="11"/>
    </location>
</feature>
<feature type="compositionally biased region" description="Basic and acidic residues" evidence="7">
    <location>
        <begin position="171"/>
        <end position="186"/>
    </location>
</feature>
<evidence type="ECO:0000256" key="2">
    <source>
        <dbReference type="ARBA" id="ARBA00022527"/>
    </source>
</evidence>
<evidence type="ECO:0000256" key="6">
    <source>
        <dbReference type="ARBA" id="ARBA00022840"/>
    </source>
</evidence>
<dbReference type="EMBL" id="CAWYQH010000002">
    <property type="protein sequence ID" value="CAK8674026.1"/>
    <property type="molecule type" value="Genomic_DNA"/>
</dbReference>
<evidence type="ECO:0000256" key="5">
    <source>
        <dbReference type="ARBA" id="ARBA00022777"/>
    </source>
</evidence>
<feature type="compositionally biased region" description="Low complexity" evidence="7">
    <location>
        <begin position="252"/>
        <end position="263"/>
    </location>
</feature>
<evidence type="ECO:0000313" key="10">
    <source>
        <dbReference type="Proteomes" id="UP001642483"/>
    </source>
</evidence>
<name>A0ABP0F3L6_CLALP</name>
<feature type="compositionally biased region" description="Polar residues" evidence="7">
    <location>
        <begin position="1098"/>
        <end position="1108"/>
    </location>
</feature>
<feature type="compositionally biased region" description="Basic residues" evidence="7">
    <location>
        <begin position="457"/>
        <end position="481"/>
    </location>
</feature>
<accession>A0ABP0F3L6</accession>
<feature type="region of interest" description="Disordered" evidence="7">
    <location>
        <begin position="1325"/>
        <end position="1359"/>
    </location>
</feature>
<keyword evidence="5" id="KW-0418">Kinase</keyword>
<dbReference type="CDD" id="cd07864">
    <property type="entry name" value="STKc_CDK12"/>
    <property type="match status" value="1"/>
</dbReference>
<feature type="compositionally biased region" description="Basic and acidic residues" evidence="7">
    <location>
        <begin position="275"/>
        <end position="293"/>
    </location>
</feature>
<dbReference type="Proteomes" id="UP001642483">
    <property type="component" value="Unassembled WGS sequence"/>
</dbReference>
<dbReference type="Gene3D" id="1.10.510.10">
    <property type="entry name" value="Transferase(Phosphotransferase) domain 1"/>
    <property type="match status" value="1"/>
</dbReference>
<feature type="compositionally biased region" description="Basic residues" evidence="7">
    <location>
        <begin position="358"/>
        <end position="388"/>
    </location>
</feature>
<comment type="similarity">
    <text evidence="1">Belongs to the protein kinase superfamily. CMGC Ser/Thr protein kinase family. CDC2/CDKX subfamily.</text>
</comment>
<evidence type="ECO:0000259" key="8">
    <source>
        <dbReference type="PROSITE" id="PS50011"/>
    </source>
</evidence>
<sequence length="1359" mass="152847">MPLSSHSQTYHRQAKLESKNKPPSKPSSVVLLKPLVAYDSESSGTDSSPQIEKRSTTFFQSNRRVVLKSSSSLKSDNSLNYHQFKNKKIKKSVTDRSPSKHSTGKTKSSSTYSCDRKHSSRKSGHKKIEILSKKSERAYSKQKRESREPSKEKAAKKRKLQNDSESSPELSSRDSSVDETMDRRLPPYEFRGYGSRSPGGGSFRKHSYHPPPDLHRETWDAPRYGRMRSPPPFSPHHPLPPTYSHGPPRPVIPIIRRSVTPPTHHSPHFHGSSPRRRDVYPEQRPPYIDRDSGKSYGSHSPRSPGYNHAPYMPQAPSMHFPNHDVDMRKPQLGQPPQSMVTAVAVEGQKSEGRDRSSSRSRSRSKHKHKKKKKKSSRRKHKSSRRRSRSGSVTSLSGNDTGSQVEYSSKKSKSGTEKGTPTVMTVTDLAAQLSERRKELKAENRASGSAKEEEKKTEKSHRHHKHKHRKNRKEKKKRGSRTRKAESLSETADEQEKNIDQDGSVSGDEVDPSVVSSTVENIPAVTGPLSGSSGHSQHLVSVNLNTKNALNIQQSKSQSENQFLNNSSVQGSAWVPHTSQVVHTKDVDYRITAAFFQKQTELSKELEQQTAPSISQAGSFVTKQEPEKLLSTFNMKLEPDEVAKHFSNKQDADGANSAILLKEDTGIHQTKRCLQDLPLPPVLPSTSNTDDEPVKTPPSIIEKEHVKKKRPRLCGPRTREVTQNVNDWGSMCVDEYEFISITGEGTFGQVYKAKEKRTGAICALKKVRLDNEREGFPITAVREIKILRQLQHRNIVSLKDVLTDKSDATDFRKEKECAFYLVFEYMDHDLMGLLESGMVHFNEGHIKSFMRQLLDGLNHCHKKGFLHRDIKCSNILLNNKGEIKLADFGLARFYNQDEPRPYTNRVITLWYRPPELLLGEETYTPAIDIWSCGCILAELFTKKPLFQADRELAQLECISRVCGSPCPAVWPDVIRLPHFHTMKPKRQYRRRLREEFAFLPTLAIDLLDQMLTLDPSKRFTAEEALDCPWLKNVDPNNMSMPDFPHWQDCHEMWSKKRRKELRENARLAAEGKASSHDTSHEQTKPSQNSSSSSKDTDLRSTVPNTTNKHSTMKKENKRTEHEALLKLMQENPNMNLAQLAKAWNVPIDDKSEKFMSSVNIQVLISDLTRKSGNDASTSGLTSILEQFQENMLKGTKSSASFGAEMQGKGPIVSVAPLPARPGLLGPSGTQPVFNSNTKSLDESRKFNANASTTSASEKTKLPVVKPKDEDYRVKDVMAKSAKANVLLSGSVSHSVTTNSAKDHQPLPTTMPTANFLTQQLLDNQLKSEAKPGNAITPLNQSKDVDLRQRSTGDTNGRYGS</sequence>
<dbReference type="Pfam" id="PF00069">
    <property type="entry name" value="Pkinase"/>
    <property type="match status" value="1"/>
</dbReference>
<feature type="compositionally biased region" description="Basic and acidic residues" evidence="7">
    <location>
        <begin position="433"/>
        <end position="456"/>
    </location>
</feature>
<keyword evidence="10" id="KW-1185">Reference proteome</keyword>
<keyword evidence="2" id="KW-0723">Serine/threonine-protein kinase</keyword>
<feature type="compositionally biased region" description="Basic and acidic residues" evidence="7">
    <location>
        <begin position="126"/>
        <end position="153"/>
    </location>
</feature>
<comment type="caution">
    <text evidence="9">The sequence shown here is derived from an EMBL/GenBank/DDBJ whole genome shotgun (WGS) entry which is preliminary data.</text>
</comment>
<feature type="compositionally biased region" description="Pro residues" evidence="7">
    <location>
        <begin position="229"/>
        <end position="251"/>
    </location>
</feature>
<feature type="compositionally biased region" description="Basic and acidic residues" evidence="7">
    <location>
        <begin position="1072"/>
        <end position="1082"/>
    </location>
</feature>
<dbReference type="InterPro" id="IPR000719">
    <property type="entry name" value="Prot_kinase_dom"/>
</dbReference>
<dbReference type="Gene3D" id="3.30.200.20">
    <property type="entry name" value="Phosphorylase Kinase, domain 1"/>
    <property type="match status" value="1"/>
</dbReference>
<keyword evidence="6" id="KW-0067">ATP-binding</keyword>
<evidence type="ECO:0000313" key="9">
    <source>
        <dbReference type="EMBL" id="CAK8674026.1"/>
    </source>
</evidence>
<keyword evidence="4" id="KW-0547">Nucleotide-binding</keyword>
<feature type="region of interest" description="Disordered" evidence="7">
    <location>
        <begin position="68"/>
        <end position="515"/>
    </location>
</feature>
<reference evidence="9 10" key="1">
    <citation type="submission" date="2024-02" db="EMBL/GenBank/DDBJ databases">
        <authorList>
            <person name="Daric V."/>
            <person name="Darras S."/>
        </authorList>
    </citation>
    <scope>NUCLEOTIDE SEQUENCE [LARGE SCALE GENOMIC DNA]</scope>
</reference>
<dbReference type="InterPro" id="IPR008271">
    <property type="entry name" value="Ser/Thr_kinase_AS"/>
</dbReference>
<feature type="region of interest" description="Disordered" evidence="7">
    <location>
        <begin position="1"/>
        <end position="29"/>
    </location>
</feature>
<feature type="compositionally biased region" description="Basic and acidic residues" evidence="7">
    <location>
        <begin position="348"/>
        <end position="357"/>
    </location>
</feature>
<dbReference type="SUPFAM" id="SSF56112">
    <property type="entry name" value="Protein kinase-like (PK-like)"/>
    <property type="match status" value="1"/>
</dbReference>
<evidence type="ECO:0000256" key="4">
    <source>
        <dbReference type="ARBA" id="ARBA00022741"/>
    </source>
</evidence>
<evidence type="ECO:0000256" key="7">
    <source>
        <dbReference type="SAM" id="MobiDB-lite"/>
    </source>
</evidence>
<organism evidence="9 10">
    <name type="scientific">Clavelina lepadiformis</name>
    <name type="common">Light-bulb sea squirt</name>
    <name type="synonym">Ascidia lepadiformis</name>
    <dbReference type="NCBI Taxonomy" id="159417"/>
    <lineage>
        <taxon>Eukaryota</taxon>
        <taxon>Metazoa</taxon>
        <taxon>Chordata</taxon>
        <taxon>Tunicata</taxon>
        <taxon>Ascidiacea</taxon>
        <taxon>Aplousobranchia</taxon>
        <taxon>Clavelinidae</taxon>
        <taxon>Clavelina</taxon>
    </lineage>
</organism>
<feature type="compositionally biased region" description="Low complexity" evidence="7">
    <location>
        <begin position="68"/>
        <end position="78"/>
    </location>
</feature>
<keyword evidence="3" id="KW-0808">Transferase</keyword>
<feature type="compositionally biased region" description="Polar residues" evidence="7">
    <location>
        <begin position="390"/>
        <end position="406"/>
    </location>
</feature>
<dbReference type="InterPro" id="IPR011009">
    <property type="entry name" value="Kinase-like_dom_sf"/>
</dbReference>
<gene>
    <name evidence="9" type="ORF">CVLEPA_LOCUS3747</name>
</gene>
<protein>
    <recommendedName>
        <fullName evidence="8">Protein kinase domain-containing protein</fullName>
    </recommendedName>
</protein>
<dbReference type="PANTHER" id="PTHR24056:SF546">
    <property type="entry name" value="CYCLIN-DEPENDENT KINASE 12"/>
    <property type="match status" value="1"/>
</dbReference>
<dbReference type="PROSITE" id="PS00108">
    <property type="entry name" value="PROTEIN_KINASE_ST"/>
    <property type="match status" value="1"/>
</dbReference>
<proteinExistence type="inferred from homology"/>
<dbReference type="SMART" id="SM00220">
    <property type="entry name" value="S_TKc"/>
    <property type="match status" value="1"/>
</dbReference>
<dbReference type="InterPro" id="IPR050108">
    <property type="entry name" value="CDK"/>
</dbReference>
<evidence type="ECO:0000256" key="3">
    <source>
        <dbReference type="ARBA" id="ARBA00022679"/>
    </source>
</evidence>